<keyword evidence="2" id="KW-0548">Nucleotidyltransferase</keyword>
<accession>A0A4C1SFC7</accession>
<dbReference type="OrthoDB" id="10065625at2759"/>
<dbReference type="Proteomes" id="UP000299102">
    <property type="component" value="Unassembled WGS sequence"/>
</dbReference>
<dbReference type="EMBL" id="BGZK01003308">
    <property type="protein sequence ID" value="GBO99790.1"/>
    <property type="molecule type" value="Genomic_DNA"/>
</dbReference>
<protein>
    <submittedName>
        <fullName evidence="2">Probable RNA-directed DNA polymerase from transposon BS</fullName>
    </submittedName>
</protein>
<feature type="domain" description="Reverse transcriptase" evidence="1">
    <location>
        <begin position="1"/>
        <end position="135"/>
    </location>
</feature>
<dbReference type="InterPro" id="IPR043502">
    <property type="entry name" value="DNA/RNA_pol_sf"/>
</dbReference>
<sequence length="135" mass="15404">MFERVIKDKIDLSVVGDYIPERQFGFKKGNSTVHALLKFHTDVIQNLRERRCTVAVSLDIEKAFDKAYHDGILVKMVNIGFDPSLIKLFRSFFNDRKFCVQLGNEVSRFGSVLCGVPQGSVLAPHLYNIFTRFSS</sequence>
<dbReference type="PANTHER" id="PTHR19446">
    <property type="entry name" value="REVERSE TRANSCRIPTASES"/>
    <property type="match status" value="1"/>
</dbReference>
<name>A0A4C1SFC7_EUMVA</name>
<dbReference type="GO" id="GO:0003964">
    <property type="term" value="F:RNA-directed DNA polymerase activity"/>
    <property type="evidence" value="ECO:0007669"/>
    <property type="project" value="UniProtKB-KW"/>
</dbReference>
<keyword evidence="2" id="KW-0695">RNA-directed DNA polymerase</keyword>
<evidence type="ECO:0000313" key="3">
    <source>
        <dbReference type="Proteomes" id="UP000299102"/>
    </source>
</evidence>
<dbReference type="Pfam" id="PF00078">
    <property type="entry name" value="RVT_1"/>
    <property type="match status" value="1"/>
</dbReference>
<dbReference type="AlphaFoldDB" id="A0A4C1SFC7"/>
<organism evidence="2 3">
    <name type="scientific">Eumeta variegata</name>
    <name type="common">Bagworm moth</name>
    <name type="synonym">Eumeta japonica</name>
    <dbReference type="NCBI Taxonomy" id="151549"/>
    <lineage>
        <taxon>Eukaryota</taxon>
        <taxon>Metazoa</taxon>
        <taxon>Ecdysozoa</taxon>
        <taxon>Arthropoda</taxon>
        <taxon>Hexapoda</taxon>
        <taxon>Insecta</taxon>
        <taxon>Pterygota</taxon>
        <taxon>Neoptera</taxon>
        <taxon>Endopterygota</taxon>
        <taxon>Lepidoptera</taxon>
        <taxon>Glossata</taxon>
        <taxon>Ditrysia</taxon>
        <taxon>Tineoidea</taxon>
        <taxon>Psychidae</taxon>
        <taxon>Oiketicinae</taxon>
        <taxon>Eumeta</taxon>
    </lineage>
</organism>
<reference evidence="2 3" key="1">
    <citation type="journal article" date="2019" name="Commun. Biol.">
        <title>The bagworm genome reveals a unique fibroin gene that provides high tensile strength.</title>
        <authorList>
            <person name="Kono N."/>
            <person name="Nakamura H."/>
            <person name="Ohtoshi R."/>
            <person name="Tomita M."/>
            <person name="Numata K."/>
            <person name="Arakawa K."/>
        </authorList>
    </citation>
    <scope>NUCLEOTIDE SEQUENCE [LARGE SCALE GENOMIC DNA]</scope>
</reference>
<keyword evidence="2" id="KW-0808">Transferase</keyword>
<evidence type="ECO:0000259" key="1">
    <source>
        <dbReference type="PROSITE" id="PS50878"/>
    </source>
</evidence>
<gene>
    <name evidence="2" type="primary">RTase</name>
    <name evidence="2" type="ORF">EVAR_69252_1</name>
</gene>
<dbReference type="STRING" id="151549.A0A4C1SFC7"/>
<dbReference type="InterPro" id="IPR000477">
    <property type="entry name" value="RT_dom"/>
</dbReference>
<dbReference type="SUPFAM" id="SSF56672">
    <property type="entry name" value="DNA/RNA polymerases"/>
    <property type="match status" value="1"/>
</dbReference>
<comment type="caution">
    <text evidence="2">The sequence shown here is derived from an EMBL/GenBank/DDBJ whole genome shotgun (WGS) entry which is preliminary data.</text>
</comment>
<dbReference type="PROSITE" id="PS50878">
    <property type="entry name" value="RT_POL"/>
    <property type="match status" value="1"/>
</dbReference>
<evidence type="ECO:0000313" key="2">
    <source>
        <dbReference type="EMBL" id="GBO99790.1"/>
    </source>
</evidence>
<keyword evidence="3" id="KW-1185">Reference proteome</keyword>
<proteinExistence type="predicted"/>